<feature type="domain" description="PsbP C-terminal" evidence="2">
    <location>
        <begin position="56"/>
        <end position="214"/>
    </location>
</feature>
<dbReference type="Pfam" id="PF01789">
    <property type="entry name" value="PsbP"/>
    <property type="match status" value="1"/>
</dbReference>
<dbReference type="GO" id="GO:0015979">
    <property type="term" value="P:photosynthesis"/>
    <property type="evidence" value="ECO:0007669"/>
    <property type="project" value="InterPro"/>
</dbReference>
<keyword evidence="4" id="KW-1185">Reference proteome</keyword>
<reference evidence="4" key="1">
    <citation type="journal article" date="2015" name="PLoS Genet.">
        <title>Genome Sequence and Transcriptome Analyses of Chrysochromulina tobin: Metabolic Tools for Enhanced Algal Fitness in the Prominent Order Prymnesiales (Haptophyceae).</title>
        <authorList>
            <person name="Hovde B.T."/>
            <person name="Deodato C.R."/>
            <person name="Hunsperger H.M."/>
            <person name="Ryken S.A."/>
            <person name="Yost W."/>
            <person name="Jha R.K."/>
            <person name="Patterson J."/>
            <person name="Monnat R.J. Jr."/>
            <person name="Barlow S.B."/>
            <person name="Starkenburg S.R."/>
            <person name="Cattolico R.A."/>
        </authorList>
    </citation>
    <scope>NUCLEOTIDE SEQUENCE</scope>
    <source>
        <strain evidence="4">CCMP291</strain>
    </source>
</reference>
<dbReference type="Gene3D" id="3.40.1000.10">
    <property type="entry name" value="Mog1/PsbP, alpha/beta/alpha sandwich"/>
    <property type="match status" value="1"/>
</dbReference>
<sequence length="216" mass="22819">MALVSLVQILALSLAPPASTTRKFDRRALLFSPVAIATAAALQPRPAAAASALPTSYKDERYGVSFLLPEGYVMKPQELADGRRLVTATDPNDDTTNVFIAFTPIRPDYTSLGSFGTIDFIGSTLLPQCGSNGACAFASGDDIEGVMLEQASVKGSFVYDYTIQQQGGPMRHLRSLLAIKADGAASVLITLTAQCLEPKHAAVAATFKAIIESYAS</sequence>
<gene>
    <name evidence="3" type="ORF">Ctob_005107</name>
</gene>
<keyword evidence="1" id="KW-0732">Signal</keyword>
<evidence type="ECO:0000259" key="2">
    <source>
        <dbReference type="Pfam" id="PF01789"/>
    </source>
</evidence>
<dbReference type="AlphaFoldDB" id="A0A0M0J7U2"/>
<dbReference type="Proteomes" id="UP000037460">
    <property type="component" value="Unassembled WGS sequence"/>
</dbReference>
<feature type="signal peptide" evidence="1">
    <location>
        <begin position="1"/>
        <end position="21"/>
    </location>
</feature>
<dbReference type="InterPro" id="IPR002683">
    <property type="entry name" value="PsbP_C"/>
</dbReference>
<dbReference type="OrthoDB" id="2013293at2759"/>
<dbReference type="EMBL" id="JWZX01003279">
    <property type="protein sequence ID" value="KOO22412.1"/>
    <property type="molecule type" value="Genomic_DNA"/>
</dbReference>
<name>A0A0M0J7U2_9EUKA</name>
<protein>
    <submittedName>
        <fullName evidence="3">Psbp domain-containing protein chloroplastic-like protein</fullName>
    </submittedName>
</protein>
<dbReference type="GO" id="GO:0009523">
    <property type="term" value="C:photosystem II"/>
    <property type="evidence" value="ECO:0007669"/>
    <property type="project" value="InterPro"/>
</dbReference>
<proteinExistence type="predicted"/>
<dbReference type="GO" id="GO:0019898">
    <property type="term" value="C:extrinsic component of membrane"/>
    <property type="evidence" value="ECO:0007669"/>
    <property type="project" value="InterPro"/>
</dbReference>
<evidence type="ECO:0000256" key="1">
    <source>
        <dbReference type="SAM" id="SignalP"/>
    </source>
</evidence>
<accession>A0A0M0J7U2</accession>
<organism evidence="3 4">
    <name type="scientific">Chrysochromulina tobinii</name>
    <dbReference type="NCBI Taxonomy" id="1460289"/>
    <lineage>
        <taxon>Eukaryota</taxon>
        <taxon>Haptista</taxon>
        <taxon>Haptophyta</taxon>
        <taxon>Prymnesiophyceae</taxon>
        <taxon>Prymnesiales</taxon>
        <taxon>Chrysochromulinaceae</taxon>
        <taxon>Chrysochromulina</taxon>
    </lineage>
</organism>
<comment type="caution">
    <text evidence="3">The sequence shown here is derived from an EMBL/GenBank/DDBJ whole genome shotgun (WGS) entry which is preliminary data.</text>
</comment>
<dbReference type="GO" id="GO:0005509">
    <property type="term" value="F:calcium ion binding"/>
    <property type="evidence" value="ECO:0007669"/>
    <property type="project" value="InterPro"/>
</dbReference>
<evidence type="ECO:0000313" key="3">
    <source>
        <dbReference type="EMBL" id="KOO22412.1"/>
    </source>
</evidence>
<feature type="chain" id="PRO_5005601500" evidence="1">
    <location>
        <begin position="22"/>
        <end position="216"/>
    </location>
</feature>
<evidence type="ECO:0000313" key="4">
    <source>
        <dbReference type="Proteomes" id="UP000037460"/>
    </source>
</evidence>